<sequence length="131" mass="14478">MIVHMLRFSFKDGTSDADKEKVLALMRRTASMPSTLFGTAGQDLGDPAAGYTHAYCVGIEDLAALERYLYDPVNIDGEWQIFPHLGRLAGVRLSDDLDPGLSEKITAMARKKFEDYPELGALMATIPEVRL</sequence>
<dbReference type="EMBL" id="JAJVCN010000003">
    <property type="protein sequence ID" value="MCE7008693.1"/>
    <property type="molecule type" value="Genomic_DNA"/>
</dbReference>
<gene>
    <name evidence="2" type="ORF">LWC34_38655</name>
</gene>
<dbReference type="Gene3D" id="3.30.70.100">
    <property type="match status" value="1"/>
</dbReference>
<protein>
    <submittedName>
        <fullName evidence="2">Dabb family protein</fullName>
    </submittedName>
</protein>
<dbReference type="InterPro" id="IPR011008">
    <property type="entry name" value="Dimeric_a/b-barrel"/>
</dbReference>
<dbReference type="SUPFAM" id="SSF54909">
    <property type="entry name" value="Dimeric alpha+beta barrel"/>
    <property type="match status" value="1"/>
</dbReference>
<dbReference type="PROSITE" id="PS51502">
    <property type="entry name" value="S_R_A_B_BARREL"/>
    <property type="match status" value="1"/>
</dbReference>
<dbReference type="InterPro" id="IPR013097">
    <property type="entry name" value="Dabb"/>
</dbReference>
<dbReference type="Pfam" id="PF07876">
    <property type="entry name" value="Dabb"/>
    <property type="match status" value="1"/>
</dbReference>
<reference evidence="2 3" key="1">
    <citation type="submission" date="2021-12" db="EMBL/GenBank/DDBJ databases">
        <title>Genome sequence of Kibdelosporangium philippinense ATCC 49844.</title>
        <authorList>
            <person name="Fedorov E.A."/>
            <person name="Omeragic M."/>
            <person name="Shalygina K.F."/>
            <person name="Maclea K.S."/>
        </authorList>
    </citation>
    <scope>NUCLEOTIDE SEQUENCE [LARGE SCALE GENOMIC DNA]</scope>
    <source>
        <strain evidence="2 3">ATCC 49844</strain>
    </source>
</reference>
<keyword evidence="3" id="KW-1185">Reference proteome</keyword>
<organism evidence="2 3">
    <name type="scientific">Kibdelosporangium philippinense</name>
    <dbReference type="NCBI Taxonomy" id="211113"/>
    <lineage>
        <taxon>Bacteria</taxon>
        <taxon>Bacillati</taxon>
        <taxon>Actinomycetota</taxon>
        <taxon>Actinomycetes</taxon>
        <taxon>Pseudonocardiales</taxon>
        <taxon>Pseudonocardiaceae</taxon>
        <taxon>Kibdelosporangium</taxon>
    </lineage>
</organism>
<evidence type="ECO:0000313" key="2">
    <source>
        <dbReference type="EMBL" id="MCE7008693.1"/>
    </source>
</evidence>
<dbReference type="Proteomes" id="UP001521150">
    <property type="component" value="Unassembled WGS sequence"/>
</dbReference>
<feature type="domain" description="Stress-response A/B barrel" evidence="1">
    <location>
        <begin position="2"/>
        <end position="97"/>
    </location>
</feature>
<evidence type="ECO:0000313" key="3">
    <source>
        <dbReference type="Proteomes" id="UP001521150"/>
    </source>
</evidence>
<evidence type="ECO:0000259" key="1">
    <source>
        <dbReference type="PROSITE" id="PS51502"/>
    </source>
</evidence>
<comment type="caution">
    <text evidence="2">The sequence shown here is derived from an EMBL/GenBank/DDBJ whole genome shotgun (WGS) entry which is preliminary data.</text>
</comment>
<name>A0ABS8ZLL6_9PSEU</name>
<accession>A0ABS8ZLL6</accession>
<dbReference type="RefSeq" id="WP_233730166.1">
    <property type="nucleotide sequence ID" value="NZ_JAJVCN010000003.1"/>
</dbReference>
<proteinExistence type="predicted"/>